<dbReference type="RefSeq" id="WP_188090020.1">
    <property type="nucleotide sequence ID" value="NZ_JACVFC010000003.1"/>
</dbReference>
<evidence type="ECO:0000313" key="2">
    <source>
        <dbReference type="Proteomes" id="UP000659124"/>
    </source>
</evidence>
<proteinExistence type="predicted"/>
<dbReference type="InterPro" id="IPR011034">
    <property type="entry name" value="Formyl_transferase-like_C_sf"/>
</dbReference>
<evidence type="ECO:0000313" key="1">
    <source>
        <dbReference type="EMBL" id="MBC9932892.1"/>
    </source>
</evidence>
<keyword evidence="2" id="KW-1185">Reference proteome</keyword>
<reference evidence="1 2" key="1">
    <citation type="submission" date="2020-09" db="EMBL/GenBank/DDBJ databases">
        <title>Genome sequences of type strains of Chitinophaga qingshengii and Chitinophaga varians.</title>
        <authorList>
            <person name="Kittiwongwattana C."/>
        </authorList>
    </citation>
    <scope>NUCLEOTIDE SEQUENCE [LARGE SCALE GENOMIC DNA]</scope>
    <source>
        <strain evidence="1 2">JCM 30026</strain>
    </source>
</reference>
<gene>
    <name evidence="1" type="ORF">ICL07_21065</name>
</gene>
<dbReference type="SUPFAM" id="SSF50486">
    <property type="entry name" value="FMT C-terminal domain-like"/>
    <property type="match status" value="1"/>
</dbReference>
<protein>
    <submittedName>
        <fullName evidence="1">DNA-3-methyladenine glycosylase</fullName>
    </submittedName>
</protein>
<name>A0ABR7TTE5_9BACT</name>
<sequence length="221" mass="25366">MKDILHIDDMDAESCMTSFRTIANTLMNKYLLRVRDSYYRIVDCEFYYCSSTHNDPYAHSHEHPGNSYGEWYFHGSGMDITLTTDHSFGGILIRGIAPLSDTGHIPTRNGAIAGPLKVCTEIFKQFGSILREDPLHFGLADIFSVPTFGLTRQARLFAVPRVGLNNSKDNEDNYGGRPYRFLSFLYLPHKESEKVRKYLLHHWDDPISPIEYEAFSTGRTW</sequence>
<dbReference type="EMBL" id="JACVFC010000003">
    <property type="protein sequence ID" value="MBC9932892.1"/>
    <property type="molecule type" value="Genomic_DNA"/>
</dbReference>
<accession>A0ABR7TTE5</accession>
<organism evidence="1 2">
    <name type="scientific">Chitinophaga qingshengii</name>
    <dbReference type="NCBI Taxonomy" id="1569794"/>
    <lineage>
        <taxon>Bacteria</taxon>
        <taxon>Pseudomonadati</taxon>
        <taxon>Bacteroidota</taxon>
        <taxon>Chitinophagia</taxon>
        <taxon>Chitinophagales</taxon>
        <taxon>Chitinophagaceae</taxon>
        <taxon>Chitinophaga</taxon>
    </lineage>
</organism>
<comment type="caution">
    <text evidence="1">The sequence shown here is derived from an EMBL/GenBank/DDBJ whole genome shotgun (WGS) entry which is preliminary data.</text>
</comment>
<dbReference type="Proteomes" id="UP000659124">
    <property type="component" value="Unassembled WGS sequence"/>
</dbReference>